<reference evidence="1 2" key="1">
    <citation type="journal article" date="2009" name="PLoS ONE">
        <title>Genome sequence of the versatile fish pathogen Edwardsiella tarda provides insights into its adaptation to broad host ranges and intracellular niches.</title>
        <authorList>
            <person name="Wang Q."/>
            <person name="Yang M."/>
            <person name="Xiao J."/>
            <person name="Wu H."/>
            <person name="Wang X."/>
            <person name="Lv Y."/>
            <person name="Xu L."/>
            <person name="Zheng H."/>
            <person name="Wang S."/>
            <person name="Zhao G."/>
            <person name="Liu Q."/>
            <person name="Zhang Y."/>
        </authorList>
    </citation>
    <scope>NUCLEOTIDE SEQUENCE [LARGE SCALE GENOMIC DNA]</scope>
    <source>
        <strain evidence="2">EIB202 / CCTCC M208068</strain>
    </source>
</reference>
<keyword evidence="2" id="KW-1185">Reference proteome</keyword>
<dbReference type="KEGG" id="etr:ETAE_2293"/>
<organism evidence="1 2">
    <name type="scientific">Edwardsiella piscicida</name>
    <dbReference type="NCBI Taxonomy" id="1263550"/>
    <lineage>
        <taxon>Bacteria</taxon>
        <taxon>Pseudomonadati</taxon>
        <taxon>Pseudomonadota</taxon>
        <taxon>Gammaproteobacteria</taxon>
        <taxon>Enterobacterales</taxon>
        <taxon>Hafniaceae</taxon>
        <taxon>Edwardsiella</taxon>
    </lineage>
</organism>
<dbReference type="EMBL" id="CP001135">
    <property type="protein sequence ID" value="ACY85128.1"/>
    <property type="molecule type" value="Genomic_DNA"/>
</dbReference>
<evidence type="ECO:0000313" key="1">
    <source>
        <dbReference type="EMBL" id="ACY85128.1"/>
    </source>
</evidence>
<gene>
    <name evidence="1" type="ordered locus">ETAE_2293</name>
</gene>
<dbReference type="Proteomes" id="UP000002634">
    <property type="component" value="Chromosome"/>
</dbReference>
<name>A0AAU8P452_EDWPI</name>
<protein>
    <submittedName>
        <fullName evidence="1">Uncharacterized protein</fullName>
    </submittedName>
</protein>
<dbReference type="AlphaFoldDB" id="A0AAU8P452"/>
<evidence type="ECO:0000313" key="2">
    <source>
        <dbReference type="Proteomes" id="UP000002634"/>
    </source>
</evidence>
<proteinExistence type="predicted"/>
<sequence>MSSVGSVLYDICIIYTRLFIFKKVIKKWGTQPIILNS</sequence>
<accession>A0AAU8P452</accession>